<comment type="caution">
    <text evidence="9">The sequence shown here is derived from an EMBL/GenBank/DDBJ whole genome shotgun (WGS) entry which is preliminary data.</text>
</comment>
<feature type="transmembrane region" description="Helical" evidence="7">
    <location>
        <begin position="408"/>
        <end position="428"/>
    </location>
</feature>
<feature type="transmembrane region" description="Helical" evidence="7">
    <location>
        <begin position="216"/>
        <end position="243"/>
    </location>
</feature>
<dbReference type="Proteomes" id="UP001208186">
    <property type="component" value="Unassembled WGS sequence"/>
</dbReference>
<sequence>MSVARSVTRRLSGVRERIGQVFRDPDDLDLTSGGIAWPLFYLSLPIIVTNLLQTAYNLTDTFWVGRYSTAALTAITFSFPLVFLMFAMAMGLAIAGSVLVAQNVGADDEAGAEFAASQTVVFSLTVSLGLGLAGYAVVEPILGLLGAGPAVRPLAADYMRVIALGMPFMFGFAVFISLMRGYGDTVTPMLVMFGSVVINIAIDPFVIFGWGPVPELGITGAAVATVASRGLAMVVGLAIMFRGTYGVEIHRSEMRPDLRYWRKLLRIGVPGSIEVTGRALSVTVMLFIVGQFANGVVAGFGVVARVNSIVFLPAIAVSQGVETMTGQNVGADRTDRAEATNNFAARVLFVVLTAMGVVAFVFAEPIIGVFTGDPAVIEPGSTFLRYAAPSFGFIGIMRAYVGGFRGTGGTLTAAAVTVVMLWLIRLPIAWFGAGTIGQEGVWTAFAVSNVAGAVIALLWFRRGAWKHGDVVEDTLGIDLGTDPKPADD</sequence>
<dbReference type="InterPro" id="IPR048279">
    <property type="entry name" value="MdtK-like"/>
</dbReference>
<keyword evidence="2" id="KW-0813">Transport</keyword>
<dbReference type="GO" id="GO:0015297">
    <property type="term" value="F:antiporter activity"/>
    <property type="evidence" value="ECO:0007669"/>
    <property type="project" value="InterPro"/>
</dbReference>
<feature type="transmembrane region" description="Helical" evidence="7">
    <location>
        <begin position="70"/>
        <end position="100"/>
    </location>
</feature>
<keyword evidence="10" id="KW-1185">Reference proteome</keyword>
<dbReference type="GO" id="GO:0042910">
    <property type="term" value="F:xenobiotic transmembrane transporter activity"/>
    <property type="evidence" value="ECO:0007669"/>
    <property type="project" value="InterPro"/>
</dbReference>
<evidence type="ECO:0000256" key="3">
    <source>
        <dbReference type="ARBA" id="ARBA00022475"/>
    </source>
</evidence>
<feature type="transmembrane region" description="Helical" evidence="7">
    <location>
        <begin position="264"/>
        <end position="289"/>
    </location>
</feature>
<evidence type="ECO:0000256" key="4">
    <source>
        <dbReference type="ARBA" id="ARBA00022692"/>
    </source>
</evidence>
<dbReference type="NCBIfam" id="TIGR00797">
    <property type="entry name" value="matE"/>
    <property type="match status" value="1"/>
</dbReference>
<dbReference type="EMBL" id="JAOPKD010000004">
    <property type="protein sequence ID" value="MCU4726597.1"/>
    <property type="molecule type" value="Genomic_DNA"/>
</dbReference>
<gene>
    <name evidence="9" type="ORF">OB914_06405</name>
    <name evidence="8" type="ORF">OB916_05070</name>
</gene>
<dbReference type="InterPro" id="IPR002528">
    <property type="entry name" value="MATE_fam"/>
</dbReference>
<protein>
    <submittedName>
        <fullName evidence="9">MATE family efflux transporter</fullName>
    </submittedName>
</protein>
<feature type="transmembrane region" description="Helical" evidence="7">
    <location>
        <begin position="190"/>
        <end position="210"/>
    </location>
</feature>
<keyword evidence="6 7" id="KW-0472">Membrane</keyword>
<comment type="subcellular location">
    <subcellularLocation>
        <location evidence="1">Cell membrane</location>
        <topology evidence="1">Multi-pass membrane protein</topology>
    </subcellularLocation>
</comment>
<feature type="transmembrane region" description="Helical" evidence="7">
    <location>
        <begin position="343"/>
        <end position="363"/>
    </location>
</feature>
<dbReference type="AlphaFoldDB" id="A0AAE3IAN5"/>
<organism evidence="9 11">
    <name type="scientific">Halapricum hydrolyticum</name>
    <dbReference type="NCBI Taxonomy" id="2979991"/>
    <lineage>
        <taxon>Archaea</taxon>
        <taxon>Methanobacteriati</taxon>
        <taxon>Methanobacteriota</taxon>
        <taxon>Stenosarchaea group</taxon>
        <taxon>Halobacteria</taxon>
        <taxon>Halobacteriales</taxon>
        <taxon>Haloarculaceae</taxon>
        <taxon>Halapricum</taxon>
    </lineage>
</organism>
<evidence type="ECO:0000256" key="6">
    <source>
        <dbReference type="ARBA" id="ARBA00023136"/>
    </source>
</evidence>
<dbReference type="RefSeq" id="WP_315908199.1">
    <property type="nucleotide sequence ID" value="NZ_JAOPKC010000003.1"/>
</dbReference>
<name>A0AAE3IAN5_9EURY</name>
<evidence type="ECO:0000313" key="11">
    <source>
        <dbReference type="Proteomes" id="UP001209746"/>
    </source>
</evidence>
<evidence type="ECO:0000256" key="5">
    <source>
        <dbReference type="ARBA" id="ARBA00022989"/>
    </source>
</evidence>
<dbReference type="GO" id="GO:0005886">
    <property type="term" value="C:plasma membrane"/>
    <property type="evidence" value="ECO:0007669"/>
    <property type="project" value="UniProtKB-SubCell"/>
</dbReference>
<dbReference type="Pfam" id="PF01554">
    <property type="entry name" value="MatE"/>
    <property type="match status" value="2"/>
</dbReference>
<dbReference type="CDD" id="cd13142">
    <property type="entry name" value="MATE_like_12"/>
    <property type="match status" value="1"/>
</dbReference>
<dbReference type="PANTHER" id="PTHR43549:SF2">
    <property type="entry name" value="MULTIDRUG RESISTANCE PROTEIN NORM-RELATED"/>
    <property type="match status" value="1"/>
</dbReference>
<keyword evidence="4 7" id="KW-0812">Transmembrane</keyword>
<feature type="transmembrane region" description="Helical" evidence="7">
    <location>
        <begin position="383"/>
        <end position="401"/>
    </location>
</feature>
<dbReference type="Proteomes" id="UP001209746">
    <property type="component" value="Unassembled WGS sequence"/>
</dbReference>
<feature type="transmembrane region" description="Helical" evidence="7">
    <location>
        <begin position="120"/>
        <end position="138"/>
    </location>
</feature>
<evidence type="ECO:0000256" key="7">
    <source>
        <dbReference type="SAM" id="Phobius"/>
    </source>
</evidence>
<evidence type="ECO:0000256" key="2">
    <source>
        <dbReference type="ARBA" id="ARBA00022448"/>
    </source>
</evidence>
<evidence type="ECO:0000313" key="10">
    <source>
        <dbReference type="Proteomes" id="UP001208186"/>
    </source>
</evidence>
<feature type="transmembrane region" description="Helical" evidence="7">
    <location>
        <begin position="39"/>
        <end position="58"/>
    </location>
</feature>
<evidence type="ECO:0000313" key="9">
    <source>
        <dbReference type="EMBL" id="MCU4726597.1"/>
    </source>
</evidence>
<feature type="transmembrane region" description="Helical" evidence="7">
    <location>
        <begin position="158"/>
        <end position="178"/>
    </location>
</feature>
<reference evidence="9" key="1">
    <citation type="submission" date="2023-02" db="EMBL/GenBank/DDBJ databases">
        <title>Enrichment on poylsaccharides allowed isolation of novel metabolic and taxonomic groups of Haloarchaea.</title>
        <authorList>
            <person name="Sorokin D.Y."/>
            <person name="Elcheninov A.G."/>
            <person name="Khizhniak T.V."/>
            <person name="Kolganova T.V."/>
            <person name="Kublanov I.V."/>
        </authorList>
    </citation>
    <scope>NUCLEOTIDE SEQUENCE</scope>
    <source>
        <strain evidence="8 10">HArc-curdl5-1</strain>
        <strain evidence="9">HArc-curdl7</strain>
    </source>
</reference>
<feature type="transmembrane region" description="Helical" evidence="7">
    <location>
        <begin position="295"/>
        <end position="317"/>
    </location>
</feature>
<feature type="transmembrane region" description="Helical" evidence="7">
    <location>
        <begin position="440"/>
        <end position="460"/>
    </location>
</feature>
<keyword evidence="5 7" id="KW-1133">Transmembrane helix</keyword>
<dbReference type="PANTHER" id="PTHR43549">
    <property type="entry name" value="MULTIDRUG RESISTANCE PROTEIN YPNP-RELATED"/>
    <property type="match status" value="1"/>
</dbReference>
<dbReference type="InterPro" id="IPR052031">
    <property type="entry name" value="Membrane_Transporter-Flippase"/>
</dbReference>
<keyword evidence="3" id="KW-1003">Cell membrane</keyword>
<evidence type="ECO:0000313" key="8">
    <source>
        <dbReference type="EMBL" id="MCU4717433.1"/>
    </source>
</evidence>
<dbReference type="EMBL" id="JAOPKC010000003">
    <property type="protein sequence ID" value="MCU4717433.1"/>
    <property type="molecule type" value="Genomic_DNA"/>
</dbReference>
<accession>A0AAE3IAN5</accession>
<dbReference type="PIRSF" id="PIRSF006603">
    <property type="entry name" value="DinF"/>
    <property type="match status" value="1"/>
</dbReference>
<proteinExistence type="predicted"/>
<evidence type="ECO:0000256" key="1">
    <source>
        <dbReference type="ARBA" id="ARBA00004651"/>
    </source>
</evidence>